<keyword evidence="3" id="KW-1185">Reference proteome</keyword>
<sequence>MSIQFTYNQEQAVKAGNSNFISETGAYKCTILEAKYNKTNNGALALELSVETDDEMKGNYISIFYQANNGEALQGGHNMIQAIMGCTRIRELSRTLKDGKDIAPELIGKKVGLFLQKRLYTKSDGSDGYQFQIVCPFGYETGKTLAEYIENRPAERIEYLIAHTKDKDDRNRQAPQQTPYQVQNGFYGQPTTSGQNVTQSQNSFDDDIPF</sequence>
<evidence type="ECO:0000256" key="1">
    <source>
        <dbReference type="SAM" id="MobiDB-lite"/>
    </source>
</evidence>
<dbReference type="EMBL" id="JASAVS010000001">
    <property type="protein sequence ID" value="MDP8084537.1"/>
    <property type="molecule type" value="Genomic_DNA"/>
</dbReference>
<evidence type="ECO:0000313" key="2">
    <source>
        <dbReference type="EMBL" id="MDP8084537.1"/>
    </source>
</evidence>
<protein>
    <recommendedName>
        <fullName evidence="4">Single-stranded DNA-binding protein</fullName>
    </recommendedName>
</protein>
<evidence type="ECO:0000313" key="3">
    <source>
        <dbReference type="Proteomes" id="UP001224812"/>
    </source>
</evidence>
<feature type="region of interest" description="Disordered" evidence="1">
    <location>
        <begin position="164"/>
        <end position="210"/>
    </location>
</feature>
<evidence type="ECO:0008006" key="4">
    <source>
        <dbReference type="Google" id="ProtNLM"/>
    </source>
</evidence>
<accession>A0ABT9JIU0</accession>
<gene>
    <name evidence="2" type="ORF">QJT92_01140</name>
</gene>
<name>A0ABT9JIU0_9PAST</name>
<organism evidence="2 3">
    <name type="scientific">Phocoenobacter skyensis</name>
    <dbReference type="NCBI Taxonomy" id="97481"/>
    <lineage>
        <taxon>Bacteria</taxon>
        <taxon>Pseudomonadati</taxon>
        <taxon>Pseudomonadota</taxon>
        <taxon>Gammaproteobacteria</taxon>
        <taxon>Pasteurellales</taxon>
        <taxon>Pasteurellaceae</taxon>
        <taxon>Phocoenobacter</taxon>
    </lineage>
</organism>
<dbReference type="Proteomes" id="UP001224812">
    <property type="component" value="Unassembled WGS sequence"/>
</dbReference>
<feature type="compositionally biased region" description="Polar residues" evidence="1">
    <location>
        <begin position="173"/>
        <end position="203"/>
    </location>
</feature>
<dbReference type="RefSeq" id="WP_306383738.1">
    <property type="nucleotide sequence ID" value="NZ_JASAVR010000001.1"/>
</dbReference>
<reference evidence="2 3" key="1">
    <citation type="journal article" date="2023" name="Front. Microbiol.">
        <title>Phylogeography and host specificity of Pasteurellaceae pathogenic to sea-farmed fish in the north-east Atlantic.</title>
        <authorList>
            <person name="Gulla S."/>
            <person name="Colquhoun D.J."/>
            <person name="Olsen A.B."/>
            <person name="Spilsberg B."/>
            <person name="Lagesen K."/>
            <person name="Aakesson C.P."/>
            <person name="Strom S."/>
            <person name="Manji F."/>
            <person name="Birkbeck T.H."/>
            <person name="Nilsen H.K."/>
        </authorList>
    </citation>
    <scope>NUCLEOTIDE SEQUENCE [LARGE SCALE GENOMIC DNA]</scope>
    <source>
        <strain evidence="2 3">VIO11850</strain>
    </source>
</reference>
<proteinExistence type="predicted"/>
<comment type="caution">
    <text evidence="2">The sequence shown here is derived from an EMBL/GenBank/DDBJ whole genome shotgun (WGS) entry which is preliminary data.</text>
</comment>